<dbReference type="RefSeq" id="WP_188853091.1">
    <property type="nucleotide sequence ID" value="NZ_BMJJ01000009.1"/>
</dbReference>
<evidence type="ECO:0000313" key="1">
    <source>
        <dbReference type="EMBL" id="GGD28617.1"/>
    </source>
</evidence>
<reference evidence="1" key="1">
    <citation type="journal article" date="2014" name="Int. J. Syst. Evol. Microbiol.">
        <title>Complete genome sequence of Corynebacterium casei LMG S-19264T (=DSM 44701T), isolated from a smear-ripened cheese.</title>
        <authorList>
            <consortium name="US DOE Joint Genome Institute (JGI-PGF)"/>
            <person name="Walter F."/>
            <person name="Albersmeier A."/>
            <person name="Kalinowski J."/>
            <person name="Ruckert C."/>
        </authorList>
    </citation>
    <scope>NUCLEOTIDE SEQUENCE</scope>
    <source>
        <strain evidence="1">CGMCC 1.15493</strain>
    </source>
</reference>
<dbReference type="EMBL" id="BMJJ01000009">
    <property type="protein sequence ID" value="GGD28617.1"/>
    <property type="molecule type" value="Genomic_DNA"/>
</dbReference>
<sequence>MSPVTEHALYRYLERVRGVDFTACPESWNEARCIGWACAMLRTSDVEVRREMLPVRLERWLASGITAIRSADRTLVVEQGAVVTVLGRGMKKSARAFVADGGW</sequence>
<name>A0A916Y2P6_9HYPH</name>
<accession>A0A916Y2P6</accession>
<comment type="caution">
    <text evidence="1">The sequence shown here is derived from an EMBL/GenBank/DDBJ whole genome shotgun (WGS) entry which is preliminary data.</text>
</comment>
<organism evidence="1 2">
    <name type="scientific">Aureimonas glaciei</name>
    <dbReference type="NCBI Taxonomy" id="1776957"/>
    <lineage>
        <taxon>Bacteria</taxon>
        <taxon>Pseudomonadati</taxon>
        <taxon>Pseudomonadota</taxon>
        <taxon>Alphaproteobacteria</taxon>
        <taxon>Hyphomicrobiales</taxon>
        <taxon>Aurantimonadaceae</taxon>
        <taxon>Aureimonas</taxon>
    </lineage>
</organism>
<dbReference type="AlphaFoldDB" id="A0A916Y2P6"/>
<gene>
    <name evidence="1" type="ORF">GCM10011335_34770</name>
</gene>
<evidence type="ECO:0000313" key="2">
    <source>
        <dbReference type="Proteomes" id="UP000613160"/>
    </source>
</evidence>
<protein>
    <submittedName>
        <fullName evidence="1">Uncharacterized protein</fullName>
    </submittedName>
</protein>
<proteinExistence type="predicted"/>
<dbReference type="Proteomes" id="UP000613160">
    <property type="component" value="Unassembled WGS sequence"/>
</dbReference>
<keyword evidence="2" id="KW-1185">Reference proteome</keyword>
<reference evidence="1" key="2">
    <citation type="submission" date="2020-09" db="EMBL/GenBank/DDBJ databases">
        <authorList>
            <person name="Sun Q."/>
            <person name="Zhou Y."/>
        </authorList>
    </citation>
    <scope>NUCLEOTIDE SEQUENCE</scope>
    <source>
        <strain evidence="1">CGMCC 1.15493</strain>
    </source>
</reference>